<proteinExistence type="predicted"/>
<name>A0A2N0D1G3_RHISU</name>
<dbReference type="SUPFAM" id="SSF103642">
    <property type="entry name" value="Sec-C motif"/>
    <property type="match status" value="1"/>
</dbReference>
<dbReference type="Pfam" id="PF02810">
    <property type="entry name" value="SEC-C"/>
    <property type="match status" value="1"/>
</dbReference>
<dbReference type="Proteomes" id="UP000232164">
    <property type="component" value="Unassembled WGS sequence"/>
</dbReference>
<dbReference type="InterPro" id="IPR011978">
    <property type="entry name" value="YgfB-like"/>
</dbReference>
<dbReference type="Gene3D" id="3.10.450.50">
    <property type="match status" value="1"/>
</dbReference>
<sequence>MFTNMRPSFRLPAIFLADQQQYCGGMIPPSWREGWIAEAGDSELNDEIVRQIDNEIVEPIFRQSGDTVIAWDWAEGCAESFALRQRHWTKMAKSEAGMLLVPIIMLCEPENLPDELAIEETSRWLTKHLRPCRTPFWQFGTYWRMSKLEKKSVFAGLRSFASPDRNDPCPCGSGKKFKKCCGTGS</sequence>
<evidence type="ECO:0000313" key="1">
    <source>
        <dbReference type="EMBL" id="PKA39897.1"/>
    </source>
</evidence>
<protein>
    <recommendedName>
        <fullName evidence="3">SEC-C motif-containing protein</fullName>
    </recommendedName>
</protein>
<dbReference type="AlphaFoldDB" id="A0A2N0D1G3"/>
<dbReference type="EMBL" id="PIQN01000025">
    <property type="protein sequence ID" value="PKA39897.1"/>
    <property type="molecule type" value="Genomic_DNA"/>
</dbReference>
<dbReference type="Pfam" id="PF03695">
    <property type="entry name" value="UPF0149"/>
    <property type="match status" value="1"/>
</dbReference>
<gene>
    <name evidence="1" type="ORF">CWR43_29915</name>
</gene>
<reference evidence="1 2" key="1">
    <citation type="submission" date="2017-11" db="EMBL/GenBank/DDBJ databases">
        <authorList>
            <person name="Han C.G."/>
        </authorList>
    </citation>
    <scope>NUCLEOTIDE SEQUENCE [LARGE SCALE GENOMIC DNA]</scope>
    <source>
        <strain evidence="1 2">HCNT1</strain>
    </source>
</reference>
<reference evidence="1 2" key="2">
    <citation type="submission" date="2017-12" db="EMBL/GenBank/DDBJ databases">
        <title>Genome sequence of Rhizobium sullae HCNT1 isolated from Sulla coronaria nodules and featuring peculiar denitrification phenotypes.</title>
        <authorList>
            <person name="De Diego-Diaz B."/>
            <person name="Treu L."/>
            <person name="Campanaro S."/>
            <person name="Da Silva Duarte V."/>
            <person name="Basaglia M."/>
            <person name="Favaro L."/>
            <person name="Casella S."/>
            <person name="Squartini A."/>
        </authorList>
    </citation>
    <scope>NUCLEOTIDE SEQUENCE [LARGE SCALE GENOMIC DNA]</scope>
    <source>
        <strain evidence="1 2">HCNT1</strain>
    </source>
</reference>
<evidence type="ECO:0000313" key="2">
    <source>
        <dbReference type="Proteomes" id="UP000232164"/>
    </source>
</evidence>
<organism evidence="1 2">
    <name type="scientific">Rhizobium sullae</name>
    <name type="common">Rhizobium hedysari</name>
    <dbReference type="NCBI Taxonomy" id="50338"/>
    <lineage>
        <taxon>Bacteria</taxon>
        <taxon>Pseudomonadati</taxon>
        <taxon>Pseudomonadota</taxon>
        <taxon>Alphaproteobacteria</taxon>
        <taxon>Hyphomicrobiales</taxon>
        <taxon>Rhizobiaceae</taxon>
        <taxon>Rhizobium/Agrobacterium group</taxon>
        <taxon>Rhizobium</taxon>
    </lineage>
</organism>
<accession>A0A2N0D1G3</accession>
<comment type="caution">
    <text evidence="1">The sequence shown here is derived from an EMBL/GenBank/DDBJ whole genome shotgun (WGS) entry which is preliminary data.</text>
</comment>
<dbReference type="InterPro" id="IPR004027">
    <property type="entry name" value="SEC_C_motif"/>
</dbReference>
<evidence type="ECO:0008006" key="3">
    <source>
        <dbReference type="Google" id="ProtNLM"/>
    </source>
</evidence>